<evidence type="ECO:0000313" key="3">
    <source>
        <dbReference type="Proteomes" id="UP000288805"/>
    </source>
</evidence>
<proteinExistence type="predicted"/>
<feature type="region of interest" description="Disordered" evidence="1">
    <location>
        <begin position="160"/>
        <end position="180"/>
    </location>
</feature>
<dbReference type="EMBL" id="QGNW01000352">
    <property type="protein sequence ID" value="RVW75303.1"/>
    <property type="molecule type" value="Genomic_DNA"/>
</dbReference>
<evidence type="ECO:0000313" key="2">
    <source>
        <dbReference type="EMBL" id="RVW75303.1"/>
    </source>
</evidence>
<name>A0A438GSW7_VITVI</name>
<gene>
    <name evidence="2" type="ORF">CK203_055361</name>
</gene>
<dbReference type="Proteomes" id="UP000288805">
    <property type="component" value="Unassembled WGS sequence"/>
</dbReference>
<sequence>MLCKCSITYARLDCDYEVAMDTLRTFNHDLVKWVEENNPQHWAISKFKKMRWDKMTSNLAEYFNSWLRHERHHNICVFFIEHMDKLRSLLVEHKNGLVKWNGCIGLKTEEKIALNIGKVQFTREVYSGSMRTLVMHDMPMIDEDGIVRDALGHTYPFLNPPTTKRPPGRPRKHRIESQFM</sequence>
<reference evidence="2 3" key="1">
    <citation type="journal article" date="2018" name="PLoS Genet.">
        <title>Population sequencing reveals clonal diversity and ancestral inbreeding in the grapevine cultivar Chardonnay.</title>
        <authorList>
            <person name="Roach M.J."/>
            <person name="Johnson D.L."/>
            <person name="Bohlmann J."/>
            <person name="van Vuuren H.J."/>
            <person name="Jones S.J."/>
            <person name="Pretorius I.S."/>
            <person name="Schmidt S.A."/>
            <person name="Borneman A.R."/>
        </authorList>
    </citation>
    <scope>NUCLEOTIDE SEQUENCE [LARGE SCALE GENOMIC DNA]</scope>
    <source>
        <strain evidence="3">cv. Chardonnay</strain>
        <tissue evidence="2">Leaf</tissue>
    </source>
</reference>
<protein>
    <submittedName>
        <fullName evidence="2">Uncharacterized protein</fullName>
    </submittedName>
</protein>
<comment type="caution">
    <text evidence="2">The sequence shown here is derived from an EMBL/GenBank/DDBJ whole genome shotgun (WGS) entry which is preliminary data.</text>
</comment>
<dbReference type="AlphaFoldDB" id="A0A438GSW7"/>
<evidence type="ECO:0000256" key="1">
    <source>
        <dbReference type="SAM" id="MobiDB-lite"/>
    </source>
</evidence>
<accession>A0A438GSW7</accession>
<organism evidence="2 3">
    <name type="scientific">Vitis vinifera</name>
    <name type="common">Grape</name>
    <dbReference type="NCBI Taxonomy" id="29760"/>
    <lineage>
        <taxon>Eukaryota</taxon>
        <taxon>Viridiplantae</taxon>
        <taxon>Streptophyta</taxon>
        <taxon>Embryophyta</taxon>
        <taxon>Tracheophyta</taxon>
        <taxon>Spermatophyta</taxon>
        <taxon>Magnoliopsida</taxon>
        <taxon>eudicotyledons</taxon>
        <taxon>Gunneridae</taxon>
        <taxon>Pentapetalae</taxon>
        <taxon>rosids</taxon>
        <taxon>Vitales</taxon>
        <taxon>Vitaceae</taxon>
        <taxon>Viteae</taxon>
        <taxon>Vitis</taxon>
    </lineage>
</organism>